<dbReference type="EnsemblPlants" id="Solyc03g019877.1.1">
    <property type="protein sequence ID" value="Solyc03g019877.1.1"/>
    <property type="gene ID" value="Solyc03g019877.1"/>
</dbReference>
<proteinExistence type="predicted"/>
<reference evidence="1" key="1">
    <citation type="journal article" date="2012" name="Nature">
        <title>The tomato genome sequence provides insights into fleshy fruit evolution.</title>
        <authorList>
            <consortium name="Tomato Genome Consortium"/>
        </authorList>
    </citation>
    <scope>NUCLEOTIDE SEQUENCE [LARGE SCALE GENOMIC DNA]</scope>
    <source>
        <strain evidence="1">cv. Heinz 1706</strain>
    </source>
</reference>
<reference evidence="1" key="2">
    <citation type="submission" date="2019-01" db="UniProtKB">
        <authorList>
            <consortium name="EnsemblPlants"/>
        </authorList>
    </citation>
    <scope>IDENTIFICATION</scope>
    <source>
        <strain evidence="1">cv. Heinz 1706</strain>
    </source>
</reference>
<sequence>METVENDLKSSSSSELSYTESKIFTGLSIFLSPASLDLTGKVSISLLSAPDLPLGIACVLGITGELFPLDELGTFDFLDLTSTTLFSKSCCLLPRNQSHNVGLIQKIVWLQNPIKKEPKNRVKPQSNNLPWSKSDKLIPDPTLGFGLNTKWQRKQCR</sequence>
<evidence type="ECO:0000313" key="2">
    <source>
        <dbReference type="Proteomes" id="UP000004994"/>
    </source>
</evidence>
<dbReference type="Proteomes" id="UP000004994">
    <property type="component" value="Chromosome 3"/>
</dbReference>
<accession>A0A3Q7FGX8</accession>
<keyword evidence="2" id="KW-1185">Reference proteome</keyword>
<organism evidence="1">
    <name type="scientific">Solanum lycopersicum</name>
    <name type="common">Tomato</name>
    <name type="synonym">Lycopersicon esculentum</name>
    <dbReference type="NCBI Taxonomy" id="4081"/>
    <lineage>
        <taxon>Eukaryota</taxon>
        <taxon>Viridiplantae</taxon>
        <taxon>Streptophyta</taxon>
        <taxon>Embryophyta</taxon>
        <taxon>Tracheophyta</taxon>
        <taxon>Spermatophyta</taxon>
        <taxon>Magnoliopsida</taxon>
        <taxon>eudicotyledons</taxon>
        <taxon>Gunneridae</taxon>
        <taxon>Pentapetalae</taxon>
        <taxon>asterids</taxon>
        <taxon>lamiids</taxon>
        <taxon>Solanales</taxon>
        <taxon>Solanaceae</taxon>
        <taxon>Solanoideae</taxon>
        <taxon>Solaneae</taxon>
        <taxon>Solanum</taxon>
        <taxon>Solanum subgen. Lycopersicon</taxon>
    </lineage>
</organism>
<dbReference type="AlphaFoldDB" id="A0A3Q7FGX8"/>
<dbReference type="InParanoid" id="A0A3Q7FGX8"/>
<evidence type="ECO:0000313" key="1">
    <source>
        <dbReference type="EnsemblPlants" id="Solyc03g019877.1.1"/>
    </source>
</evidence>
<name>A0A3Q7FGX8_SOLLC</name>
<dbReference type="Gramene" id="Solyc03g019877.1.1">
    <property type="protein sequence ID" value="Solyc03g019877.1.1"/>
    <property type="gene ID" value="Solyc03g019877.1"/>
</dbReference>
<protein>
    <submittedName>
        <fullName evidence="1">Uncharacterized protein</fullName>
    </submittedName>
</protein>